<name>A0A6M3LE88_9ZZZZ</name>
<protein>
    <submittedName>
        <fullName evidence="1">Uncharacterized protein</fullName>
    </submittedName>
</protein>
<evidence type="ECO:0000313" key="1">
    <source>
        <dbReference type="EMBL" id="QJA91972.1"/>
    </source>
</evidence>
<dbReference type="AlphaFoldDB" id="A0A6M3LE88"/>
<sequence>MEVESIRIRRVGVENDPHAVVVLELQDIHGEWREIGREQLSGNFCTAWNLPQCLYENTA</sequence>
<dbReference type="EMBL" id="MT143027">
    <property type="protein sequence ID" value="QJA91972.1"/>
    <property type="molecule type" value="Genomic_DNA"/>
</dbReference>
<accession>A0A6M3LE88</accession>
<organism evidence="1">
    <name type="scientific">viral metagenome</name>
    <dbReference type="NCBI Taxonomy" id="1070528"/>
    <lineage>
        <taxon>unclassified sequences</taxon>
        <taxon>metagenomes</taxon>
        <taxon>organismal metagenomes</taxon>
    </lineage>
</organism>
<reference evidence="1" key="1">
    <citation type="submission" date="2020-03" db="EMBL/GenBank/DDBJ databases">
        <title>The deep terrestrial virosphere.</title>
        <authorList>
            <person name="Holmfeldt K."/>
            <person name="Nilsson E."/>
            <person name="Simone D."/>
            <person name="Lopez-Fernandez M."/>
            <person name="Wu X."/>
            <person name="de Brujin I."/>
            <person name="Lundin D."/>
            <person name="Andersson A."/>
            <person name="Bertilsson S."/>
            <person name="Dopson M."/>
        </authorList>
    </citation>
    <scope>NUCLEOTIDE SEQUENCE</scope>
    <source>
        <strain evidence="1">MM415B03221</strain>
    </source>
</reference>
<proteinExistence type="predicted"/>
<gene>
    <name evidence="1" type="ORF">MM415B03221_0010</name>
</gene>